<dbReference type="Gene3D" id="3.40.50.720">
    <property type="entry name" value="NAD(P)-binding Rossmann-like Domain"/>
    <property type="match status" value="1"/>
</dbReference>
<dbReference type="Proteomes" id="UP001550348">
    <property type="component" value="Unassembled WGS sequence"/>
</dbReference>
<accession>A0ABV2VRT1</accession>
<dbReference type="InterPro" id="IPR002347">
    <property type="entry name" value="SDR_fam"/>
</dbReference>
<evidence type="ECO:0000256" key="1">
    <source>
        <dbReference type="SAM" id="MobiDB-lite"/>
    </source>
</evidence>
<reference evidence="2 3" key="1">
    <citation type="submission" date="2024-06" db="EMBL/GenBank/DDBJ databases">
        <title>The Natural Products Discovery Center: Release of the First 8490 Sequenced Strains for Exploring Actinobacteria Biosynthetic Diversity.</title>
        <authorList>
            <person name="Kalkreuter E."/>
            <person name="Kautsar S.A."/>
            <person name="Yang D."/>
            <person name="Bader C.D."/>
            <person name="Teijaro C.N."/>
            <person name="Fluegel L."/>
            <person name="Davis C.M."/>
            <person name="Simpson J.R."/>
            <person name="Lauterbach L."/>
            <person name="Steele A.D."/>
            <person name="Gui C."/>
            <person name="Meng S."/>
            <person name="Li G."/>
            <person name="Viehrig K."/>
            <person name="Ye F."/>
            <person name="Su P."/>
            <person name="Kiefer A.F."/>
            <person name="Nichols A."/>
            <person name="Cepeda A.J."/>
            <person name="Yan W."/>
            <person name="Fan B."/>
            <person name="Jiang Y."/>
            <person name="Adhikari A."/>
            <person name="Zheng C.-J."/>
            <person name="Schuster L."/>
            <person name="Cowan T.M."/>
            <person name="Smanski M.J."/>
            <person name="Chevrette M.G."/>
            <person name="De Carvalho L.P.S."/>
            <person name="Shen B."/>
        </authorList>
    </citation>
    <scope>NUCLEOTIDE SEQUENCE [LARGE SCALE GENOMIC DNA]</scope>
    <source>
        <strain evidence="2 3">NPDC006286</strain>
    </source>
</reference>
<evidence type="ECO:0000313" key="3">
    <source>
        <dbReference type="Proteomes" id="UP001550348"/>
    </source>
</evidence>
<organism evidence="2 3">
    <name type="scientific">Micromonospora fulviviridis</name>
    <dbReference type="NCBI Taxonomy" id="47860"/>
    <lineage>
        <taxon>Bacteria</taxon>
        <taxon>Bacillati</taxon>
        <taxon>Actinomycetota</taxon>
        <taxon>Actinomycetes</taxon>
        <taxon>Micromonosporales</taxon>
        <taxon>Micromonosporaceae</taxon>
        <taxon>Micromonospora</taxon>
    </lineage>
</organism>
<dbReference type="RefSeq" id="WP_355666025.1">
    <property type="nucleotide sequence ID" value="NZ_JBEXRX010000065.1"/>
</dbReference>
<sequence length="80" mass="8111">MGGAGPGGRAPNAAPGRTTVRTDTGDADPDGLAAVARLFPGGRWGTPEDAARLVRFLCSADGGWITGQVIDSEGGFQRAR</sequence>
<keyword evidence="3" id="KW-1185">Reference proteome</keyword>
<dbReference type="InterPro" id="IPR036291">
    <property type="entry name" value="NAD(P)-bd_dom_sf"/>
</dbReference>
<feature type="region of interest" description="Disordered" evidence="1">
    <location>
        <begin position="1"/>
        <end position="30"/>
    </location>
</feature>
<protein>
    <submittedName>
        <fullName evidence="2">SDR family oxidoreductase</fullName>
    </submittedName>
</protein>
<dbReference type="EMBL" id="JBEXRX010000065">
    <property type="protein sequence ID" value="MEU0154286.1"/>
    <property type="molecule type" value="Genomic_DNA"/>
</dbReference>
<comment type="caution">
    <text evidence="2">The sequence shown here is derived from an EMBL/GenBank/DDBJ whole genome shotgun (WGS) entry which is preliminary data.</text>
</comment>
<dbReference type="SUPFAM" id="SSF51735">
    <property type="entry name" value="NAD(P)-binding Rossmann-fold domains"/>
    <property type="match status" value="1"/>
</dbReference>
<dbReference type="Pfam" id="PF13561">
    <property type="entry name" value="adh_short_C2"/>
    <property type="match status" value="1"/>
</dbReference>
<evidence type="ECO:0000313" key="2">
    <source>
        <dbReference type="EMBL" id="MEU0154286.1"/>
    </source>
</evidence>
<gene>
    <name evidence="2" type="ORF">ABZ071_20625</name>
</gene>
<name>A0ABV2VRT1_9ACTN</name>
<proteinExistence type="predicted"/>